<dbReference type="AlphaFoldDB" id="A0AB33BJY3"/>
<accession>A0AB33BJY3</accession>
<dbReference type="EMBL" id="CP020771">
    <property type="protein sequence ID" value="ARI80847.1"/>
    <property type="molecule type" value="Genomic_DNA"/>
</dbReference>
<proteinExistence type="predicted"/>
<evidence type="ECO:0000313" key="2">
    <source>
        <dbReference type="Proteomes" id="UP000192439"/>
    </source>
</evidence>
<name>A0AB33BJY3_MICA7</name>
<dbReference type="Proteomes" id="UP000192439">
    <property type="component" value="Chromosome"/>
</dbReference>
<gene>
    <name evidence="1" type="ORF">BH695_1566</name>
</gene>
<keyword evidence="2" id="KW-1185">Reference proteome</keyword>
<reference evidence="1 2" key="1">
    <citation type="journal article" date="2018" name="Harmful Algae">
        <title>The highly heterogeneous methylated genomes and diverse restriction-modification systems of bloom-forming Microcystis.</title>
        <authorList>
            <person name="Zhao L."/>
            <person name="Song Y."/>
            <person name="Li L."/>
            <person name="Gan N."/>
            <person name="Brand J.J."/>
            <person name="Song L."/>
        </authorList>
    </citation>
    <scope>NUCLEOTIDE SEQUENCE [LARGE SCALE GENOMIC DNA]</scope>
    <source>
        <strain evidence="1 2">PCC 7806SL</strain>
    </source>
</reference>
<evidence type="ECO:0000313" key="1">
    <source>
        <dbReference type="EMBL" id="ARI80847.1"/>
    </source>
</evidence>
<organism evidence="1 2">
    <name type="scientific">Microcystis aeruginosa PCC 7806SL</name>
    <dbReference type="NCBI Taxonomy" id="1903187"/>
    <lineage>
        <taxon>Bacteria</taxon>
        <taxon>Bacillati</taxon>
        <taxon>Cyanobacteriota</taxon>
        <taxon>Cyanophyceae</taxon>
        <taxon>Oscillatoriophycideae</taxon>
        <taxon>Chroococcales</taxon>
        <taxon>Microcystaceae</taxon>
        <taxon>Microcystis</taxon>
    </lineage>
</organism>
<sequence>MIHKRSAKTRGEAAIQTLIGVFFSQNQHNYRIDVLISSQVII</sequence>
<protein>
    <submittedName>
        <fullName evidence="1">Uncharacterized protein</fullName>
    </submittedName>
</protein>